<dbReference type="Proteomes" id="UP000008311">
    <property type="component" value="Unassembled WGS sequence"/>
</dbReference>
<keyword evidence="2" id="KW-1185">Reference proteome</keyword>
<proteinExistence type="predicted"/>
<reference evidence="2" key="1">
    <citation type="journal article" date="2010" name="Nat. Biotechnol.">
        <title>Draft genome sequence of the oilseed species Ricinus communis.</title>
        <authorList>
            <person name="Chan A.P."/>
            <person name="Crabtree J."/>
            <person name="Zhao Q."/>
            <person name="Lorenzi H."/>
            <person name="Orvis J."/>
            <person name="Puiu D."/>
            <person name="Melake-Berhan A."/>
            <person name="Jones K.M."/>
            <person name="Redman J."/>
            <person name="Chen G."/>
            <person name="Cahoon E.B."/>
            <person name="Gedil M."/>
            <person name="Stanke M."/>
            <person name="Haas B.J."/>
            <person name="Wortman J.R."/>
            <person name="Fraser-Liggett C.M."/>
            <person name="Ravel J."/>
            <person name="Rabinowicz P.D."/>
        </authorList>
    </citation>
    <scope>NUCLEOTIDE SEQUENCE [LARGE SCALE GENOMIC DNA]</scope>
    <source>
        <strain evidence="2">cv. Hale</strain>
    </source>
</reference>
<evidence type="ECO:0000313" key="1">
    <source>
        <dbReference type="EMBL" id="EEF29540.1"/>
    </source>
</evidence>
<sequence>MHMLARVRTQVLKGLLFKRWFCWVREQATTIKNIICREGEGFVKVERVKVPDTSIAALMNTSLSRADCEQCA</sequence>
<dbReference type="AlphaFoldDB" id="B9T3L4"/>
<dbReference type="EMBL" id="EQ974426">
    <property type="protein sequence ID" value="EEF29540.1"/>
    <property type="molecule type" value="Genomic_DNA"/>
</dbReference>
<organism evidence="1 2">
    <name type="scientific">Ricinus communis</name>
    <name type="common">Castor bean</name>
    <dbReference type="NCBI Taxonomy" id="3988"/>
    <lineage>
        <taxon>Eukaryota</taxon>
        <taxon>Viridiplantae</taxon>
        <taxon>Streptophyta</taxon>
        <taxon>Embryophyta</taxon>
        <taxon>Tracheophyta</taxon>
        <taxon>Spermatophyta</taxon>
        <taxon>Magnoliopsida</taxon>
        <taxon>eudicotyledons</taxon>
        <taxon>Gunneridae</taxon>
        <taxon>Pentapetalae</taxon>
        <taxon>rosids</taxon>
        <taxon>fabids</taxon>
        <taxon>Malpighiales</taxon>
        <taxon>Euphorbiaceae</taxon>
        <taxon>Acalyphoideae</taxon>
        <taxon>Acalypheae</taxon>
        <taxon>Ricinus</taxon>
    </lineage>
</organism>
<accession>B9T3L4</accession>
<evidence type="ECO:0000313" key="2">
    <source>
        <dbReference type="Proteomes" id="UP000008311"/>
    </source>
</evidence>
<dbReference type="InParanoid" id="B9T3L4"/>
<name>B9T3L4_RICCO</name>
<gene>
    <name evidence="1" type="ORF">RCOM_0178180</name>
</gene>
<protein>
    <submittedName>
        <fullName evidence="1">Uncharacterized protein</fullName>
    </submittedName>
</protein>